<evidence type="ECO:0000313" key="5">
    <source>
        <dbReference type="Proteomes" id="UP000034894"/>
    </source>
</evidence>
<dbReference type="InterPro" id="IPR050595">
    <property type="entry name" value="Bact_response_regulator"/>
</dbReference>
<reference evidence="4 5" key="1">
    <citation type="journal article" date="2015" name="Nature">
        <title>rRNA introns, odd ribosomes, and small enigmatic genomes across a large radiation of phyla.</title>
        <authorList>
            <person name="Brown C.T."/>
            <person name="Hug L.A."/>
            <person name="Thomas B.C."/>
            <person name="Sharon I."/>
            <person name="Castelle C.J."/>
            <person name="Singh A."/>
            <person name="Wilkins M.J."/>
            <person name="Williams K.H."/>
            <person name="Banfield J.F."/>
        </authorList>
    </citation>
    <scope>NUCLEOTIDE SEQUENCE [LARGE SCALE GENOMIC DNA]</scope>
</reference>
<dbReference type="SMART" id="SM00448">
    <property type="entry name" value="REC"/>
    <property type="match status" value="1"/>
</dbReference>
<dbReference type="SUPFAM" id="SSF52172">
    <property type="entry name" value="CheY-like"/>
    <property type="match status" value="1"/>
</dbReference>
<gene>
    <name evidence="4" type="ORF">UV73_C0013G0028</name>
</gene>
<dbReference type="PANTHER" id="PTHR44591">
    <property type="entry name" value="STRESS RESPONSE REGULATOR PROTEIN 1"/>
    <property type="match status" value="1"/>
</dbReference>
<accession>A0A0G1GA99</accession>
<dbReference type="Proteomes" id="UP000034894">
    <property type="component" value="Unassembled WGS sequence"/>
</dbReference>
<dbReference type="PANTHER" id="PTHR44591:SF3">
    <property type="entry name" value="RESPONSE REGULATORY DOMAIN-CONTAINING PROTEIN"/>
    <property type="match status" value="1"/>
</dbReference>
<evidence type="ECO:0000313" key="4">
    <source>
        <dbReference type="EMBL" id="KKS95883.1"/>
    </source>
</evidence>
<evidence type="ECO:0000259" key="3">
    <source>
        <dbReference type="PROSITE" id="PS50110"/>
    </source>
</evidence>
<dbReference type="InterPro" id="IPR011006">
    <property type="entry name" value="CheY-like_superfamily"/>
</dbReference>
<name>A0A0G1GA99_9BACT</name>
<dbReference type="InterPro" id="IPR001789">
    <property type="entry name" value="Sig_transdc_resp-reg_receiver"/>
</dbReference>
<dbReference type="Pfam" id="PF00072">
    <property type="entry name" value="Response_reg"/>
    <property type="match status" value="1"/>
</dbReference>
<feature type="modified residue" description="4-aspartylphosphate" evidence="2">
    <location>
        <position position="64"/>
    </location>
</feature>
<organism evidence="4 5">
    <name type="scientific">Candidatus Gottesmanbacteria bacterium GW2011_GWA2_43_14</name>
    <dbReference type="NCBI Taxonomy" id="1618443"/>
    <lineage>
        <taxon>Bacteria</taxon>
        <taxon>Candidatus Gottesmaniibacteriota</taxon>
    </lineage>
</organism>
<dbReference type="EMBL" id="LCFP01000013">
    <property type="protein sequence ID" value="KKS95883.1"/>
    <property type="molecule type" value="Genomic_DNA"/>
</dbReference>
<protein>
    <submittedName>
        <fullName evidence="4">Fis family transcriptional regulator</fullName>
    </submittedName>
</protein>
<evidence type="ECO:0000256" key="1">
    <source>
        <dbReference type="ARBA" id="ARBA00022553"/>
    </source>
</evidence>
<sequence length="137" mass="15311">MDNGTNAGPVNLAKKILVVEDEQYLRDLYVELLKEDGYEVASAIDGEIAYDLITKNSYDLVLLDLVMPRMPGIALLKKLSDQDHLRKQKLKIVVLTNLGQDTVIAEAISFGVRGYIIKSDVTPDKILSEVKYYLAQP</sequence>
<dbReference type="Gene3D" id="3.40.50.2300">
    <property type="match status" value="1"/>
</dbReference>
<evidence type="ECO:0000256" key="2">
    <source>
        <dbReference type="PROSITE-ProRule" id="PRU00169"/>
    </source>
</evidence>
<proteinExistence type="predicted"/>
<keyword evidence="1 2" id="KW-0597">Phosphoprotein</keyword>
<dbReference type="CDD" id="cd00156">
    <property type="entry name" value="REC"/>
    <property type="match status" value="1"/>
</dbReference>
<dbReference type="AlphaFoldDB" id="A0A0G1GA99"/>
<dbReference type="PROSITE" id="PS50110">
    <property type="entry name" value="RESPONSE_REGULATORY"/>
    <property type="match status" value="1"/>
</dbReference>
<dbReference type="STRING" id="1618443.UV73_C0013G0028"/>
<comment type="caution">
    <text evidence="4">The sequence shown here is derived from an EMBL/GenBank/DDBJ whole genome shotgun (WGS) entry which is preliminary data.</text>
</comment>
<feature type="domain" description="Response regulatory" evidence="3">
    <location>
        <begin position="15"/>
        <end position="133"/>
    </location>
</feature>
<dbReference type="GO" id="GO:0000160">
    <property type="term" value="P:phosphorelay signal transduction system"/>
    <property type="evidence" value="ECO:0007669"/>
    <property type="project" value="InterPro"/>
</dbReference>